<dbReference type="Gene3D" id="1.10.10.10">
    <property type="entry name" value="Winged helix-like DNA-binding domain superfamily/Winged helix DNA-binding domain"/>
    <property type="match status" value="1"/>
</dbReference>
<dbReference type="PANTHER" id="PTHR23131:SF4">
    <property type="entry name" value="METALLO-BETA-LACTAMASE SUPERFAMILY POTEIN"/>
    <property type="match status" value="1"/>
</dbReference>
<dbReference type="OrthoDB" id="2971563at2"/>
<evidence type="ECO:0000313" key="2">
    <source>
        <dbReference type="EMBL" id="AMY23665.1"/>
    </source>
</evidence>
<dbReference type="InterPro" id="IPR036866">
    <property type="entry name" value="RibonucZ/Hydroxyglut_hydro"/>
</dbReference>
<dbReference type="PATRIC" id="fig|1653479.3.peg.2394"/>
<accession>A0A143QKI4</accession>
<dbReference type="RefSeq" id="WP_048317444.1">
    <property type="nucleotide sequence ID" value="NZ_CP015220.1"/>
</dbReference>
<dbReference type="InterPro" id="IPR036388">
    <property type="entry name" value="WH-like_DNA-bd_sf"/>
</dbReference>
<dbReference type="Gene3D" id="3.60.15.10">
    <property type="entry name" value="Ribonuclease Z/Hydroxyacylglutathione hydrolase-like"/>
    <property type="match status" value="1"/>
</dbReference>
<keyword evidence="3" id="KW-1185">Reference proteome</keyword>
<dbReference type="Pfam" id="PF00753">
    <property type="entry name" value="Lactamase_B"/>
    <property type="match status" value="1"/>
</dbReference>
<name>A0A143QKI4_RHOFA</name>
<protein>
    <recommendedName>
        <fullName evidence="1">Metallo-beta-lactamase domain-containing protein</fullName>
    </recommendedName>
</protein>
<dbReference type="InterPro" id="IPR001279">
    <property type="entry name" value="Metallo-B-lactamas"/>
</dbReference>
<feature type="domain" description="Metallo-beta-lactamase" evidence="1">
    <location>
        <begin position="31"/>
        <end position="243"/>
    </location>
</feature>
<evidence type="ECO:0000313" key="3">
    <source>
        <dbReference type="Proteomes" id="UP000076038"/>
    </source>
</evidence>
<gene>
    <name evidence="2" type="ORF">A3Q41_02364</name>
</gene>
<dbReference type="PANTHER" id="PTHR23131">
    <property type="entry name" value="ENDORIBONUCLEASE LACTB2"/>
    <property type="match status" value="1"/>
</dbReference>
<reference evidence="2 3" key="1">
    <citation type="journal article" date="2016" name="Genome Announc.">
        <title>Complete Genome and Plasmid Sequences for Rhodococcus fascians D188 and Draft Sequences for Rhodococcus Isolates PBTS 1 and PBTS 2.</title>
        <authorList>
            <person name="Stamler R.A."/>
            <person name="Vereecke D."/>
            <person name="Zhang Y."/>
            <person name="Schilkey F."/>
            <person name="Devitt N."/>
            <person name="Randall J.J."/>
        </authorList>
    </citation>
    <scope>NUCLEOTIDE SEQUENCE [LARGE SCALE GENOMIC DNA]</scope>
    <source>
        <strain evidence="2 3">PBTS2</strain>
    </source>
</reference>
<dbReference type="KEGG" id="rhs:A3Q41_02364"/>
<reference evidence="3" key="2">
    <citation type="submission" date="2016-04" db="EMBL/GenBank/DDBJ databases">
        <title>Complete Genome and Plasmid Sequences for Rhodococcus fascians D188 and Draft Sequences for Rhodococcus spp. Isolates PBTS 1 and PBTS 2.</title>
        <authorList>
            <person name="Stamer R."/>
            <person name="Vereecke D."/>
            <person name="Zhang Y."/>
            <person name="Schilkey F."/>
            <person name="Devitt N."/>
            <person name="Randall J."/>
        </authorList>
    </citation>
    <scope>NUCLEOTIDE SEQUENCE [LARGE SCALE GENOMIC DNA]</scope>
    <source>
        <strain evidence="3">PBTS2</strain>
    </source>
</reference>
<dbReference type="Proteomes" id="UP000076038">
    <property type="component" value="Chromosome"/>
</dbReference>
<proteinExistence type="predicted"/>
<organism evidence="2 3">
    <name type="scientific">Rhodococcoides fascians</name>
    <name type="common">Rhodococcus fascians</name>
    <dbReference type="NCBI Taxonomy" id="1828"/>
    <lineage>
        <taxon>Bacteria</taxon>
        <taxon>Bacillati</taxon>
        <taxon>Actinomycetota</taxon>
        <taxon>Actinomycetes</taxon>
        <taxon>Mycobacteriales</taxon>
        <taxon>Nocardiaceae</taxon>
        <taxon>Rhodococcoides</taxon>
    </lineage>
</organism>
<dbReference type="InterPro" id="IPR050662">
    <property type="entry name" value="Sec-metab_biosynth-thioest"/>
</dbReference>
<sequence length="338" mass="37235">MTSSWADPGCFAVADGVHRVPLQMPQDGLRAINVYVLETDTGLVLIDGGWHRASTHDELVDALRRIGRRPSEIHDVYVTHVHRDHYTFAVELRRRYGTRVHLGAAEAPGIEAIGRLRSNVPVSSIRELERAGAFEIARIAAESGKAEPFDAADWELPDAWLQPGPLDVPGHAVVAAHTPGHTKGHMVFHDTDRNLCYTGDHVLPTITPSIGFELGEWDLPLAKYLTSLSVMLDEPDRTMLPSHGHPGAGVHERCRQLLEHHDRRLAATESVVESVARATGLDVAAGLTWTRHDRSFATLDSFNQMVATCETLAHLDVLVQRGRLSVRTSNGVDFFTTC</sequence>
<evidence type="ECO:0000259" key="1">
    <source>
        <dbReference type="SMART" id="SM00849"/>
    </source>
</evidence>
<dbReference type="AlphaFoldDB" id="A0A143QKI4"/>
<dbReference type="SMART" id="SM00849">
    <property type="entry name" value="Lactamase_B"/>
    <property type="match status" value="1"/>
</dbReference>
<dbReference type="EMBL" id="CP015220">
    <property type="protein sequence ID" value="AMY23665.1"/>
    <property type="molecule type" value="Genomic_DNA"/>
</dbReference>
<dbReference type="SUPFAM" id="SSF56281">
    <property type="entry name" value="Metallo-hydrolase/oxidoreductase"/>
    <property type="match status" value="1"/>
</dbReference>